<dbReference type="Proteomes" id="UP001161017">
    <property type="component" value="Unassembled WGS sequence"/>
</dbReference>
<protein>
    <submittedName>
        <fullName evidence="2">Uncharacterized protein</fullName>
    </submittedName>
</protein>
<keyword evidence="3" id="KW-1185">Reference proteome</keyword>
<reference evidence="2" key="1">
    <citation type="journal article" date="2023" name="Genome Biol. Evol.">
        <title>First Whole Genome Sequence and Flow Cytometry Genome Size Data for the Lichen-Forming Fungus Ramalina farinacea (Ascomycota).</title>
        <authorList>
            <person name="Llewellyn T."/>
            <person name="Mian S."/>
            <person name="Hill R."/>
            <person name="Leitch I.J."/>
            <person name="Gaya E."/>
        </authorList>
    </citation>
    <scope>NUCLEOTIDE SEQUENCE</scope>
    <source>
        <strain evidence="2">LIQ254RAFAR</strain>
    </source>
</reference>
<sequence length="168" mass="19223">MSPREREIVLLLDPFGVSETIQQCDFQKIRNRLHSDLRNIPVVFGPNDQTKMEKMLKKVRDRVFREVKMEDSALDDYAIDLNGQQEKAKSSKGINIQAARDAKGKADTKSPTSSRSVRDKLLRSESAQVLRWLSSGTALQLHTTSRYPMRVSYRDGEPFNLLDTKINL</sequence>
<comment type="caution">
    <text evidence="2">The sequence shown here is derived from an EMBL/GenBank/DDBJ whole genome shotgun (WGS) entry which is preliminary data.</text>
</comment>
<evidence type="ECO:0000313" key="2">
    <source>
        <dbReference type="EMBL" id="MDI1489530.1"/>
    </source>
</evidence>
<evidence type="ECO:0000313" key="3">
    <source>
        <dbReference type="Proteomes" id="UP001161017"/>
    </source>
</evidence>
<evidence type="ECO:0000256" key="1">
    <source>
        <dbReference type="SAM" id="MobiDB-lite"/>
    </source>
</evidence>
<feature type="region of interest" description="Disordered" evidence="1">
    <location>
        <begin position="85"/>
        <end position="119"/>
    </location>
</feature>
<dbReference type="AlphaFoldDB" id="A0AA43QSE3"/>
<proteinExistence type="predicted"/>
<dbReference type="EMBL" id="JAPUFD010000009">
    <property type="protein sequence ID" value="MDI1489530.1"/>
    <property type="molecule type" value="Genomic_DNA"/>
</dbReference>
<name>A0AA43QSE3_9LECA</name>
<gene>
    <name evidence="2" type="ORF">OHK93_008811</name>
</gene>
<organism evidence="2 3">
    <name type="scientific">Ramalina farinacea</name>
    <dbReference type="NCBI Taxonomy" id="258253"/>
    <lineage>
        <taxon>Eukaryota</taxon>
        <taxon>Fungi</taxon>
        <taxon>Dikarya</taxon>
        <taxon>Ascomycota</taxon>
        <taxon>Pezizomycotina</taxon>
        <taxon>Lecanoromycetes</taxon>
        <taxon>OSLEUM clade</taxon>
        <taxon>Lecanoromycetidae</taxon>
        <taxon>Lecanorales</taxon>
        <taxon>Lecanorineae</taxon>
        <taxon>Ramalinaceae</taxon>
        <taxon>Ramalina</taxon>
    </lineage>
</organism>
<accession>A0AA43QSE3</accession>